<dbReference type="InterPro" id="IPR043128">
    <property type="entry name" value="Rev_trsase/Diguanyl_cyclase"/>
</dbReference>
<dbReference type="Proteomes" id="UP000075243">
    <property type="component" value="Chromosome 1"/>
</dbReference>
<accession>A0A151UBZ5</accession>
<reference evidence="8 9" key="1">
    <citation type="journal article" date="2012" name="Nat. Biotechnol.">
        <title>Draft genome sequence of pigeonpea (Cajanus cajan), an orphan legume crop of resource-poor farmers.</title>
        <authorList>
            <person name="Varshney R.K."/>
            <person name="Chen W."/>
            <person name="Li Y."/>
            <person name="Bharti A.K."/>
            <person name="Saxena R.K."/>
            <person name="Schlueter J.A."/>
            <person name="Donoghue M.T."/>
            <person name="Azam S."/>
            <person name="Fan G."/>
            <person name="Whaley A.M."/>
            <person name="Farmer A.D."/>
            <person name="Sheridan J."/>
            <person name="Iwata A."/>
            <person name="Tuteja R."/>
            <person name="Penmetsa R.V."/>
            <person name="Wu W."/>
            <person name="Upadhyaya H.D."/>
            <person name="Yang S.P."/>
            <person name="Shah T."/>
            <person name="Saxena K.B."/>
            <person name="Michael T."/>
            <person name="McCombie W.R."/>
            <person name="Yang B."/>
            <person name="Zhang G."/>
            <person name="Yang H."/>
            <person name="Wang J."/>
            <person name="Spillane C."/>
            <person name="Cook D.R."/>
            <person name="May G.D."/>
            <person name="Xu X."/>
            <person name="Jackson S.A."/>
        </authorList>
    </citation>
    <scope>NUCLEOTIDE SEQUENCE [LARGE SCALE GENOMIC DNA]</scope>
    <source>
        <strain evidence="9">cv. Asha</strain>
    </source>
</reference>
<dbReference type="FunFam" id="3.10.20.370:FF:000001">
    <property type="entry name" value="Retrovirus-related Pol polyprotein from transposon 17.6-like protein"/>
    <property type="match status" value="1"/>
</dbReference>
<evidence type="ECO:0000256" key="5">
    <source>
        <dbReference type="ARBA" id="ARBA00022801"/>
    </source>
</evidence>
<keyword evidence="9" id="KW-1185">Reference proteome</keyword>
<evidence type="ECO:0000313" key="8">
    <source>
        <dbReference type="EMBL" id="KYP76847.1"/>
    </source>
</evidence>
<gene>
    <name evidence="8" type="ORF">KK1_021108</name>
</gene>
<dbReference type="GO" id="GO:0008445">
    <property type="term" value="F:D-aspartate oxidase activity"/>
    <property type="evidence" value="ECO:0007669"/>
    <property type="project" value="UniProtKB-EC"/>
</dbReference>
<evidence type="ECO:0000256" key="1">
    <source>
        <dbReference type="ARBA" id="ARBA00022679"/>
    </source>
</evidence>
<evidence type="ECO:0000256" key="6">
    <source>
        <dbReference type="ARBA" id="ARBA00022918"/>
    </source>
</evidence>
<dbReference type="SUPFAM" id="SSF56672">
    <property type="entry name" value="DNA/RNA polymerases"/>
    <property type="match status" value="1"/>
</dbReference>
<dbReference type="Gramene" id="C.cajan_20495.t">
    <property type="protein sequence ID" value="C.cajan_20495.t"/>
    <property type="gene ID" value="C.cajan_20495"/>
</dbReference>
<dbReference type="PANTHER" id="PTHR37984:SF5">
    <property type="entry name" value="PROTEIN NYNRIN-LIKE"/>
    <property type="match status" value="1"/>
</dbReference>
<dbReference type="InterPro" id="IPR050951">
    <property type="entry name" value="Retrovirus_Pol_polyprotein"/>
</dbReference>
<protein>
    <submittedName>
        <fullName evidence="8">Retrovirus-related Pol polyprotein from transposon opus</fullName>
        <ecNumber evidence="8">1.4.3.1</ecNumber>
    </submittedName>
</protein>
<keyword evidence="6" id="KW-0695">RNA-directed DNA polymerase</keyword>
<dbReference type="AlphaFoldDB" id="A0A151UBZ5"/>
<dbReference type="GO" id="GO:0016787">
    <property type="term" value="F:hydrolase activity"/>
    <property type="evidence" value="ECO:0007669"/>
    <property type="project" value="UniProtKB-KW"/>
</dbReference>
<evidence type="ECO:0000259" key="7">
    <source>
        <dbReference type="Pfam" id="PF17917"/>
    </source>
</evidence>
<dbReference type="InterPro" id="IPR043502">
    <property type="entry name" value="DNA/RNA_pol_sf"/>
</dbReference>
<keyword evidence="2" id="KW-0548">Nucleotidyltransferase</keyword>
<dbReference type="GO" id="GO:0004519">
    <property type="term" value="F:endonuclease activity"/>
    <property type="evidence" value="ECO:0007669"/>
    <property type="project" value="UniProtKB-KW"/>
</dbReference>
<keyword evidence="3" id="KW-0540">Nuclease</keyword>
<dbReference type="PANTHER" id="PTHR37984">
    <property type="entry name" value="PROTEIN CBG26694"/>
    <property type="match status" value="1"/>
</dbReference>
<evidence type="ECO:0000256" key="3">
    <source>
        <dbReference type="ARBA" id="ARBA00022722"/>
    </source>
</evidence>
<dbReference type="EMBL" id="CM003603">
    <property type="protein sequence ID" value="KYP76847.1"/>
    <property type="molecule type" value="Genomic_DNA"/>
</dbReference>
<keyword evidence="8" id="KW-0560">Oxidoreductase</keyword>
<feature type="domain" description="Reverse transcriptase RNase H-like" evidence="7">
    <location>
        <begin position="75"/>
        <end position="166"/>
    </location>
</feature>
<dbReference type="CDD" id="cd09274">
    <property type="entry name" value="RNase_HI_RT_Ty3"/>
    <property type="match status" value="1"/>
</dbReference>
<organism evidence="8 9">
    <name type="scientific">Cajanus cajan</name>
    <name type="common">Pigeon pea</name>
    <name type="synonym">Cajanus indicus</name>
    <dbReference type="NCBI Taxonomy" id="3821"/>
    <lineage>
        <taxon>Eukaryota</taxon>
        <taxon>Viridiplantae</taxon>
        <taxon>Streptophyta</taxon>
        <taxon>Embryophyta</taxon>
        <taxon>Tracheophyta</taxon>
        <taxon>Spermatophyta</taxon>
        <taxon>Magnoliopsida</taxon>
        <taxon>eudicotyledons</taxon>
        <taxon>Gunneridae</taxon>
        <taxon>Pentapetalae</taxon>
        <taxon>rosids</taxon>
        <taxon>fabids</taxon>
        <taxon>Fabales</taxon>
        <taxon>Fabaceae</taxon>
        <taxon>Papilionoideae</taxon>
        <taxon>50 kb inversion clade</taxon>
        <taxon>NPAAA clade</taxon>
        <taxon>indigoferoid/millettioid clade</taxon>
        <taxon>Phaseoleae</taxon>
        <taxon>Cajanus</taxon>
    </lineage>
</organism>
<feature type="non-terminal residue" evidence="8">
    <location>
        <position position="1"/>
    </location>
</feature>
<dbReference type="EC" id="1.4.3.1" evidence="8"/>
<keyword evidence="4" id="KW-0255">Endonuclease</keyword>
<dbReference type="Gene3D" id="3.30.70.270">
    <property type="match status" value="1"/>
</dbReference>
<keyword evidence="1" id="KW-0808">Transferase</keyword>
<evidence type="ECO:0000313" key="9">
    <source>
        <dbReference type="Proteomes" id="UP000075243"/>
    </source>
</evidence>
<dbReference type="InterPro" id="IPR041373">
    <property type="entry name" value="RT_RNaseH"/>
</dbReference>
<evidence type="ECO:0000256" key="4">
    <source>
        <dbReference type="ARBA" id="ARBA00022759"/>
    </source>
</evidence>
<keyword evidence="5" id="KW-0378">Hydrolase</keyword>
<proteinExistence type="predicted"/>
<dbReference type="GO" id="GO:0003964">
    <property type="term" value="F:RNA-directed DNA polymerase activity"/>
    <property type="evidence" value="ECO:0007669"/>
    <property type="project" value="UniProtKB-KW"/>
</dbReference>
<sequence length="167" mass="19852">KKPQGWRMCIDYRRLNQAIRKDHFPLPFVDQMLEKLVGHEYYYFLDGYSVENCIEIFMDYFSVFGSSFDSYLTNLTFEIMGDASDYSVGVVLGQRKENLFHVIYYARRVLNEAQRNYTMTEKEFLTMVIAFDKFRPYLVGSKVIVYTDHAALRYLFAKQDAKPRLIH</sequence>
<dbReference type="Pfam" id="PF17917">
    <property type="entry name" value="RT_RNaseH"/>
    <property type="match status" value="1"/>
</dbReference>
<name>A0A151UBZ5_CAJCA</name>
<evidence type="ECO:0000256" key="2">
    <source>
        <dbReference type="ARBA" id="ARBA00022695"/>
    </source>
</evidence>